<name>A0A0S6UEN2_NEOTH</name>
<keyword evidence="1" id="KW-0687">Ribonucleoprotein</keyword>
<organism evidence="1">
    <name type="scientific">Moorella thermoacetica Y72</name>
    <dbReference type="NCBI Taxonomy" id="1325331"/>
    <lineage>
        <taxon>Bacteria</taxon>
        <taxon>Bacillati</taxon>
        <taxon>Bacillota</taxon>
        <taxon>Clostridia</taxon>
        <taxon>Neomoorellales</taxon>
        <taxon>Neomoorellaceae</taxon>
        <taxon>Neomoorella</taxon>
    </lineage>
</organism>
<dbReference type="AlphaFoldDB" id="A0A0S6UEN2"/>
<sequence>MIMMTWEEVRRLFPNKYIQVEILKSHPEGNKEVVEEVAIKRIIRDPQEATSTLIRSKGKTLVYHTSNEKFELEVRTRSGLRGVI</sequence>
<dbReference type="GO" id="GO:0005840">
    <property type="term" value="C:ribosome"/>
    <property type="evidence" value="ECO:0007669"/>
    <property type="project" value="UniProtKB-KW"/>
</dbReference>
<keyword evidence="1" id="KW-0689">Ribosomal protein</keyword>
<proteinExistence type="predicted"/>
<protein>
    <submittedName>
        <fullName evidence="1">Predicted RNA-binding protein containing KH domain, possibly ribosomal protein</fullName>
    </submittedName>
</protein>
<reference evidence="1" key="1">
    <citation type="journal article" date="2014" name="Gene">
        <title>Genome-guided analysis of transformation efficiency and carbon dioxide assimilation by Moorella thermoacetica Y72.</title>
        <authorList>
            <person name="Tsukahara K."/>
            <person name="Kita A."/>
            <person name="Nakashimada Y."/>
            <person name="Hoshino T."/>
            <person name="Murakami K."/>
        </authorList>
    </citation>
    <scope>NUCLEOTIDE SEQUENCE [LARGE SCALE GENOMIC DNA]</scope>
    <source>
        <strain evidence="1">Y72</strain>
    </source>
</reference>
<gene>
    <name evidence="1" type="ORF">MTY_1301</name>
</gene>
<dbReference type="Proteomes" id="UP000063718">
    <property type="component" value="Unassembled WGS sequence"/>
</dbReference>
<accession>A0A0S6UEN2</accession>
<evidence type="ECO:0000313" key="1">
    <source>
        <dbReference type="EMBL" id="GAF25964.1"/>
    </source>
</evidence>
<dbReference type="EMBL" id="DF238840">
    <property type="protein sequence ID" value="GAF25964.1"/>
    <property type="molecule type" value="Genomic_DNA"/>
</dbReference>